<dbReference type="GO" id="GO:0016620">
    <property type="term" value="F:oxidoreductase activity, acting on the aldehyde or oxo group of donors, NAD or NADP as acceptor"/>
    <property type="evidence" value="ECO:0007669"/>
    <property type="project" value="InterPro"/>
</dbReference>
<evidence type="ECO:0000313" key="4">
    <source>
        <dbReference type="EMBL" id="OBQ70564.1"/>
    </source>
</evidence>
<dbReference type="AlphaFoldDB" id="A0A6M7U050"/>
<dbReference type="FunFam" id="3.40.309.10:FF:000012">
    <property type="entry name" value="Betaine aldehyde dehydrogenase"/>
    <property type="match status" value="1"/>
</dbReference>
<dbReference type="PANTHER" id="PTHR11699">
    <property type="entry name" value="ALDEHYDE DEHYDROGENASE-RELATED"/>
    <property type="match status" value="1"/>
</dbReference>
<dbReference type="InterPro" id="IPR016162">
    <property type="entry name" value="Ald_DH_N"/>
</dbReference>
<dbReference type="Gene3D" id="3.40.309.10">
    <property type="entry name" value="Aldehyde Dehydrogenase, Chain A, domain 2"/>
    <property type="match status" value="1"/>
</dbReference>
<dbReference type="Gene3D" id="3.40.605.10">
    <property type="entry name" value="Aldehyde Dehydrogenase, Chain A, domain 1"/>
    <property type="match status" value="1"/>
</dbReference>
<dbReference type="InterPro" id="IPR016161">
    <property type="entry name" value="Ald_DH/histidinol_DH"/>
</dbReference>
<gene>
    <name evidence="4" type="ORF">A8145_28170</name>
</gene>
<evidence type="ECO:0000256" key="2">
    <source>
        <dbReference type="ARBA" id="ARBA00023002"/>
    </source>
</evidence>
<organism evidence="4 5">
    <name type="scientific">Rhizobium loti</name>
    <name type="common">Mesorhizobium loti</name>
    <dbReference type="NCBI Taxonomy" id="381"/>
    <lineage>
        <taxon>Bacteria</taxon>
        <taxon>Pseudomonadati</taxon>
        <taxon>Pseudomonadota</taxon>
        <taxon>Alphaproteobacteria</taxon>
        <taxon>Hyphomicrobiales</taxon>
        <taxon>Phyllobacteriaceae</taxon>
        <taxon>Mesorhizobium</taxon>
    </lineage>
</organism>
<accession>A0A6M7U050</accession>
<dbReference type="SUPFAM" id="SSF53720">
    <property type="entry name" value="ALDH-like"/>
    <property type="match status" value="1"/>
</dbReference>
<evidence type="ECO:0000256" key="3">
    <source>
        <dbReference type="ARBA" id="ARBA00023097"/>
    </source>
</evidence>
<dbReference type="Pfam" id="PF00171">
    <property type="entry name" value="Aldedh"/>
    <property type="match status" value="1"/>
</dbReference>
<keyword evidence="3" id="KW-0558">Oxidation</keyword>
<dbReference type="RefSeq" id="WP_056567845.1">
    <property type="nucleotide sequence ID" value="NZ_CP033334.1"/>
</dbReference>
<comment type="caution">
    <text evidence="4">The sequence shown here is derived from an EMBL/GenBank/DDBJ whole genome shotgun (WGS) entry which is preliminary data.</text>
</comment>
<evidence type="ECO:0000256" key="1">
    <source>
        <dbReference type="ARBA" id="ARBA00009986"/>
    </source>
</evidence>
<protein>
    <submittedName>
        <fullName evidence="4">Sorbosone dehydrogenase</fullName>
    </submittedName>
</protein>
<keyword evidence="2" id="KW-0560">Oxidoreductase</keyword>
<evidence type="ECO:0000313" key="5">
    <source>
        <dbReference type="Proteomes" id="UP000093737"/>
    </source>
</evidence>
<proteinExistence type="inferred from homology"/>
<dbReference type="InterPro" id="IPR015590">
    <property type="entry name" value="Aldehyde_DH_dom"/>
</dbReference>
<sequence length="487" mass="51657">MTKREYGIWINGAAELPAGSALFERNSPSTGESVARVHLAGTTELDRAVVLAKETFRKGGWKGLAASERGKILLRWADLILENLVTLSRIEADEAGKTIAAAKGEIEWSVELLRYAASLAWSIPGRIVNHEGAEKLGLVTYEPLPVIGMILPWNFPTVTLFQKLPYALVAGCCVVIKPSELTAGTAIEYARLAKHAGIPDGVLAVLPGTGEVVGQGMCLHPDIDMISFTGSTAVGRKIASLAGQSLKKVALELGGKGANIVFADAHLDAAVAGALAAFTINQGEECCAGGRLLVQETIASEFVAKLAEKAKALKLGTPDDVDADLGPMIHAQHQRKVLDYVEKAREEGATLVTGGRAPTSPGLHDGYFVEPTIFTGVEPHMTIFREEIFGPVLGVTTFKDVSEAVALANLTHYGLANGIWTSNLDTAMAVSSALESGFVYVNTYLETVPQLPFGGSKSSGLGRENGPDGLLEFMQAKSTFIRLRPNP</sequence>
<comment type="similarity">
    <text evidence="1">Belongs to the aldehyde dehydrogenase family.</text>
</comment>
<dbReference type="Proteomes" id="UP000093737">
    <property type="component" value="Unassembled WGS sequence"/>
</dbReference>
<dbReference type="InterPro" id="IPR016163">
    <property type="entry name" value="Ald_DH_C"/>
</dbReference>
<dbReference type="EMBL" id="LYTK01000003">
    <property type="protein sequence ID" value="OBQ70564.1"/>
    <property type="molecule type" value="Genomic_DNA"/>
</dbReference>
<reference evidence="4 5" key="1">
    <citation type="submission" date="2016-05" db="EMBL/GenBank/DDBJ databases">
        <authorList>
            <person name="Ramsay J.P."/>
        </authorList>
    </citation>
    <scope>NUCLEOTIDE SEQUENCE [LARGE SCALE GENOMIC DNA]</scope>
    <source>
        <strain evidence="4 5">NZP2042</strain>
    </source>
</reference>
<name>A0A6M7U050_RHILI</name>
<dbReference type="FunFam" id="3.40.605.10:FF:000007">
    <property type="entry name" value="NAD/NADP-dependent betaine aldehyde dehydrogenase"/>
    <property type="match status" value="1"/>
</dbReference>